<dbReference type="Proteomes" id="UP000325405">
    <property type="component" value="Segment"/>
</dbReference>
<reference evidence="1 2" key="1">
    <citation type="submission" date="2019-08" db="EMBL/GenBank/DDBJ databases">
        <authorList>
            <person name="Lippold A."/>
            <person name="Marlatt M."/>
            <person name="Cooper K."/>
            <person name="Frohnapfel E."/>
            <person name="Glenski M."/>
            <person name="Johnson H."/>
            <person name="Johnson K."/>
            <person name="Tjaden E."/>
            <person name="Troeh S."/>
            <person name="Hayes S."/>
            <person name="Ettinger A.-S.H."/>
            <person name="Ettinger W.F."/>
            <person name="Haydock J."/>
            <person name="Anders K.R."/>
            <person name="Garlena R.A."/>
            <person name="Russell D.A."/>
            <person name="Pope W.H."/>
            <person name="Jacobs-Sera D."/>
            <person name="Hatfull G.F."/>
        </authorList>
    </citation>
    <scope>NUCLEOTIDE SEQUENCE [LARGE SCALE GENOMIC DNA]</scope>
</reference>
<dbReference type="Pfam" id="PF19474">
    <property type="entry name" value="DUF6011"/>
    <property type="match status" value="1"/>
</dbReference>
<sequence>MGTPNFANIAPIARSTFAATDSLATDPQLGFIDSLVTEREWANTGLAASWVRRIASIAITLRIAAEVTSGTDEGRKVADHIDIVLDDDTDRFTTFHQLMQYNFDAAVADERDPMDSKPLTKAGASALIDVLSKLGKKASAPAAAPVADTNGWVSADVVPAGRYAVETEDGATNGLAFYKVDRPTEGRWAGYTFVKLMVSDDEQRLPIKTQQAVLRKIAAAGAAAASARYGQEIGTCGVCSRTLTNDDSRAYGIGPDCRKKLGW</sequence>
<dbReference type="EMBL" id="MN284893">
    <property type="protein sequence ID" value="QFP94663.1"/>
    <property type="molecule type" value="Genomic_DNA"/>
</dbReference>
<keyword evidence="2" id="KW-1185">Reference proteome</keyword>
<gene>
    <name evidence="1" type="primary">43</name>
    <name evidence="1" type="ORF">SEA_LILMCDREAMY_43</name>
</gene>
<dbReference type="GeneID" id="60321013"/>
<evidence type="ECO:0000313" key="2">
    <source>
        <dbReference type="Proteomes" id="UP000325405"/>
    </source>
</evidence>
<proteinExistence type="predicted"/>
<evidence type="ECO:0000313" key="1">
    <source>
        <dbReference type="EMBL" id="QFP94663.1"/>
    </source>
</evidence>
<protein>
    <submittedName>
        <fullName evidence="1">Uncharacterized protein</fullName>
    </submittedName>
</protein>
<dbReference type="RefSeq" id="YP_009949607.1">
    <property type="nucleotide sequence ID" value="NC_051582.1"/>
</dbReference>
<dbReference type="KEGG" id="vg:60321013"/>
<name>A0A5P8D6J8_9CAUD</name>
<organism evidence="1 2">
    <name type="scientific">Mycobacterium phage LilMcDreamy</name>
    <dbReference type="NCBI Taxonomy" id="2652422"/>
    <lineage>
        <taxon>Viruses</taxon>
        <taxon>Duplodnaviria</taxon>
        <taxon>Heunggongvirae</taxon>
        <taxon>Uroviricota</taxon>
        <taxon>Caudoviricetes</taxon>
        <taxon>Bclasvirinae</taxon>
        <taxon>Lilmcdreamyvirus</taxon>
        <taxon>Lilmcdreamyvirus lilmcdreamy</taxon>
    </lineage>
</organism>
<accession>A0A5P8D6J8</accession>
<dbReference type="InterPro" id="IPR046053">
    <property type="entry name" value="DUF6011"/>
</dbReference>